<dbReference type="InParanoid" id="A0A804QTM3"/>
<dbReference type="Gramene" id="Zm00001eb358760_T001">
    <property type="protein sequence ID" value="Zm00001eb358760_P001"/>
    <property type="gene ID" value="Zm00001eb358760"/>
</dbReference>
<dbReference type="AlphaFoldDB" id="A0A804QTM3"/>
<evidence type="ECO:0000313" key="1">
    <source>
        <dbReference type="EnsemblPlants" id="Zm00001eb358760_P001"/>
    </source>
</evidence>
<reference evidence="2" key="1">
    <citation type="journal article" date="2009" name="Science">
        <title>The B73 maize genome: complexity, diversity, and dynamics.</title>
        <authorList>
            <person name="Schnable P.S."/>
            <person name="Ware D."/>
            <person name="Fulton R.S."/>
            <person name="Stein J.C."/>
            <person name="Wei F."/>
            <person name="Pasternak S."/>
            <person name="Liang C."/>
            <person name="Zhang J."/>
            <person name="Fulton L."/>
            <person name="Graves T.A."/>
            <person name="Minx P."/>
            <person name="Reily A.D."/>
            <person name="Courtney L."/>
            <person name="Kruchowski S.S."/>
            <person name="Tomlinson C."/>
            <person name="Strong C."/>
            <person name="Delehaunty K."/>
            <person name="Fronick C."/>
            <person name="Courtney B."/>
            <person name="Rock S.M."/>
            <person name="Belter E."/>
            <person name="Du F."/>
            <person name="Kim K."/>
            <person name="Abbott R.M."/>
            <person name="Cotton M."/>
            <person name="Levy A."/>
            <person name="Marchetto P."/>
            <person name="Ochoa K."/>
            <person name="Jackson S.M."/>
            <person name="Gillam B."/>
            <person name="Chen W."/>
            <person name="Yan L."/>
            <person name="Higginbotham J."/>
            <person name="Cardenas M."/>
            <person name="Waligorski J."/>
            <person name="Applebaum E."/>
            <person name="Phelps L."/>
            <person name="Falcone J."/>
            <person name="Kanchi K."/>
            <person name="Thane T."/>
            <person name="Scimone A."/>
            <person name="Thane N."/>
            <person name="Henke J."/>
            <person name="Wang T."/>
            <person name="Ruppert J."/>
            <person name="Shah N."/>
            <person name="Rotter K."/>
            <person name="Hodges J."/>
            <person name="Ingenthron E."/>
            <person name="Cordes M."/>
            <person name="Kohlberg S."/>
            <person name="Sgro J."/>
            <person name="Delgado B."/>
            <person name="Mead K."/>
            <person name="Chinwalla A."/>
            <person name="Leonard S."/>
            <person name="Crouse K."/>
            <person name="Collura K."/>
            <person name="Kudrna D."/>
            <person name="Currie J."/>
            <person name="He R."/>
            <person name="Angelova A."/>
            <person name="Rajasekar S."/>
            <person name="Mueller T."/>
            <person name="Lomeli R."/>
            <person name="Scara G."/>
            <person name="Ko A."/>
            <person name="Delaney K."/>
            <person name="Wissotski M."/>
            <person name="Lopez G."/>
            <person name="Campos D."/>
            <person name="Braidotti M."/>
            <person name="Ashley E."/>
            <person name="Golser W."/>
            <person name="Kim H."/>
            <person name="Lee S."/>
            <person name="Lin J."/>
            <person name="Dujmic Z."/>
            <person name="Kim W."/>
            <person name="Talag J."/>
            <person name="Zuccolo A."/>
            <person name="Fan C."/>
            <person name="Sebastian A."/>
            <person name="Kramer M."/>
            <person name="Spiegel L."/>
            <person name="Nascimento L."/>
            <person name="Zutavern T."/>
            <person name="Miller B."/>
            <person name="Ambroise C."/>
            <person name="Muller S."/>
            <person name="Spooner W."/>
            <person name="Narechania A."/>
            <person name="Ren L."/>
            <person name="Wei S."/>
            <person name="Kumari S."/>
            <person name="Faga B."/>
            <person name="Levy M.J."/>
            <person name="McMahan L."/>
            <person name="Van Buren P."/>
            <person name="Vaughn M.W."/>
            <person name="Ying K."/>
            <person name="Yeh C.-T."/>
            <person name="Emrich S.J."/>
            <person name="Jia Y."/>
            <person name="Kalyanaraman A."/>
            <person name="Hsia A.-P."/>
            <person name="Barbazuk W.B."/>
            <person name="Baucom R.S."/>
            <person name="Brutnell T.P."/>
            <person name="Carpita N.C."/>
            <person name="Chaparro C."/>
            <person name="Chia J.-M."/>
            <person name="Deragon J.-M."/>
            <person name="Estill J.C."/>
            <person name="Fu Y."/>
            <person name="Jeddeloh J.A."/>
            <person name="Han Y."/>
            <person name="Lee H."/>
            <person name="Li P."/>
            <person name="Lisch D.R."/>
            <person name="Liu S."/>
            <person name="Liu Z."/>
            <person name="Nagel D.H."/>
            <person name="McCann M.C."/>
            <person name="SanMiguel P."/>
            <person name="Myers A.M."/>
            <person name="Nettleton D."/>
            <person name="Nguyen J."/>
            <person name="Penning B.W."/>
            <person name="Ponnala L."/>
            <person name="Schneider K.L."/>
            <person name="Schwartz D.C."/>
            <person name="Sharma A."/>
            <person name="Soderlund C."/>
            <person name="Springer N.M."/>
            <person name="Sun Q."/>
            <person name="Wang H."/>
            <person name="Waterman M."/>
            <person name="Westerman R."/>
            <person name="Wolfgruber T.K."/>
            <person name="Yang L."/>
            <person name="Yu Y."/>
            <person name="Zhang L."/>
            <person name="Zhou S."/>
            <person name="Zhu Q."/>
            <person name="Bennetzen J.L."/>
            <person name="Dawe R.K."/>
            <person name="Jiang J."/>
            <person name="Jiang N."/>
            <person name="Presting G.G."/>
            <person name="Wessler S.R."/>
            <person name="Aluru S."/>
            <person name="Martienssen R.A."/>
            <person name="Clifton S.W."/>
            <person name="McCombie W.R."/>
            <person name="Wing R.A."/>
            <person name="Wilson R.K."/>
        </authorList>
    </citation>
    <scope>NUCLEOTIDE SEQUENCE [LARGE SCALE GENOMIC DNA]</scope>
    <source>
        <strain evidence="2">cv. B73</strain>
    </source>
</reference>
<protein>
    <submittedName>
        <fullName evidence="1">Uncharacterized protein</fullName>
    </submittedName>
</protein>
<name>A0A804QTM3_MAIZE</name>
<organism evidence="1 2">
    <name type="scientific">Zea mays</name>
    <name type="common">Maize</name>
    <dbReference type="NCBI Taxonomy" id="4577"/>
    <lineage>
        <taxon>Eukaryota</taxon>
        <taxon>Viridiplantae</taxon>
        <taxon>Streptophyta</taxon>
        <taxon>Embryophyta</taxon>
        <taxon>Tracheophyta</taxon>
        <taxon>Spermatophyta</taxon>
        <taxon>Magnoliopsida</taxon>
        <taxon>Liliopsida</taxon>
        <taxon>Poales</taxon>
        <taxon>Poaceae</taxon>
        <taxon>PACMAD clade</taxon>
        <taxon>Panicoideae</taxon>
        <taxon>Andropogonodae</taxon>
        <taxon>Andropogoneae</taxon>
        <taxon>Tripsacinae</taxon>
        <taxon>Zea</taxon>
    </lineage>
</organism>
<reference evidence="1" key="3">
    <citation type="submission" date="2021-05" db="UniProtKB">
        <authorList>
            <consortium name="EnsemblPlants"/>
        </authorList>
    </citation>
    <scope>IDENTIFICATION</scope>
    <source>
        <strain evidence="1">cv. B73</strain>
    </source>
</reference>
<sequence length="100" mass="10869">MMVGSLYLVHLVLATLTCRFILDMLLGLANLVHILVQANFGIPTPSISIASSPSVYAIDNPDYVDLSIAPSMTTASTCLHNHNGASLCTWLHVRISRLLY</sequence>
<keyword evidence="2" id="KW-1185">Reference proteome</keyword>
<dbReference type="Proteomes" id="UP000007305">
    <property type="component" value="Chromosome 8"/>
</dbReference>
<evidence type="ECO:0000313" key="2">
    <source>
        <dbReference type="Proteomes" id="UP000007305"/>
    </source>
</evidence>
<accession>A0A804QTM3</accession>
<dbReference type="EnsemblPlants" id="Zm00001eb358760_T001">
    <property type="protein sequence ID" value="Zm00001eb358760_P001"/>
    <property type="gene ID" value="Zm00001eb358760"/>
</dbReference>
<reference evidence="1" key="2">
    <citation type="submission" date="2019-07" db="EMBL/GenBank/DDBJ databases">
        <authorList>
            <person name="Seetharam A."/>
            <person name="Woodhouse M."/>
            <person name="Cannon E."/>
        </authorList>
    </citation>
    <scope>NUCLEOTIDE SEQUENCE [LARGE SCALE GENOMIC DNA]</scope>
    <source>
        <strain evidence="1">cv. B73</strain>
    </source>
</reference>
<proteinExistence type="predicted"/>